<proteinExistence type="predicted"/>
<evidence type="ECO:0000313" key="3">
    <source>
        <dbReference type="Proteomes" id="UP001055172"/>
    </source>
</evidence>
<gene>
    <name evidence="2" type="ORF">ColLi_07126</name>
</gene>
<sequence length="68" mass="7735">MSLTANTRSGKLKDELPEESNERVHEMNAMNVNEIMRQMDVETTNKAASREACWAAWIHTGRTWSVIG</sequence>
<dbReference type="Proteomes" id="UP001055172">
    <property type="component" value="Unassembled WGS sequence"/>
</dbReference>
<feature type="region of interest" description="Disordered" evidence="1">
    <location>
        <begin position="1"/>
        <end position="23"/>
    </location>
</feature>
<evidence type="ECO:0000313" key="2">
    <source>
        <dbReference type="EMBL" id="GJC84288.1"/>
    </source>
</evidence>
<protein>
    <submittedName>
        <fullName evidence="2">Uncharacterized protein</fullName>
    </submittedName>
</protein>
<keyword evidence="3" id="KW-1185">Reference proteome</keyword>
<dbReference type="EMBL" id="BPPX01000014">
    <property type="protein sequence ID" value="GJC84288.1"/>
    <property type="molecule type" value="Genomic_DNA"/>
</dbReference>
<organism evidence="2 3">
    <name type="scientific">Colletotrichum liriopes</name>
    <dbReference type="NCBI Taxonomy" id="708192"/>
    <lineage>
        <taxon>Eukaryota</taxon>
        <taxon>Fungi</taxon>
        <taxon>Dikarya</taxon>
        <taxon>Ascomycota</taxon>
        <taxon>Pezizomycotina</taxon>
        <taxon>Sordariomycetes</taxon>
        <taxon>Hypocreomycetidae</taxon>
        <taxon>Glomerellales</taxon>
        <taxon>Glomerellaceae</taxon>
        <taxon>Colletotrichum</taxon>
        <taxon>Colletotrichum spaethianum species complex</taxon>
    </lineage>
</organism>
<feature type="compositionally biased region" description="Basic and acidic residues" evidence="1">
    <location>
        <begin position="11"/>
        <end position="23"/>
    </location>
</feature>
<reference evidence="2 3" key="1">
    <citation type="submission" date="2021-07" db="EMBL/GenBank/DDBJ databases">
        <title>Genome data of Colletotrichum spaethianum.</title>
        <authorList>
            <person name="Utami Y.D."/>
            <person name="Hiruma K."/>
        </authorList>
    </citation>
    <scope>NUCLEOTIDE SEQUENCE [LARGE SCALE GENOMIC DNA]</scope>
    <source>
        <strain evidence="2 3">MAFF 242679</strain>
    </source>
</reference>
<evidence type="ECO:0000256" key="1">
    <source>
        <dbReference type="SAM" id="MobiDB-lite"/>
    </source>
</evidence>
<comment type="caution">
    <text evidence="2">The sequence shown here is derived from an EMBL/GenBank/DDBJ whole genome shotgun (WGS) entry which is preliminary data.</text>
</comment>
<name>A0AA37GNH3_9PEZI</name>
<dbReference type="AlphaFoldDB" id="A0AA37GNH3"/>
<accession>A0AA37GNH3</accession>